<evidence type="ECO:0000313" key="3">
    <source>
        <dbReference type="EMBL" id="KAK5952344.1"/>
    </source>
</evidence>
<feature type="compositionally biased region" description="Polar residues" evidence="1">
    <location>
        <begin position="111"/>
        <end position="120"/>
    </location>
</feature>
<proteinExistence type="predicted"/>
<dbReference type="EMBL" id="JAKLMC020000015">
    <property type="protein sequence ID" value="KAK5952344.1"/>
    <property type="molecule type" value="Genomic_DNA"/>
</dbReference>
<dbReference type="Proteomes" id="UP001316803">
    <property type="component" value="Unassembled WGS sequence"/>
</dbReference>
<accession>A0AAN8ECK2</accession>
<keyword evidence="2" id="KW-0812">Transmembrane</keyword>
<name>A0AAN8ECK2_9EURO</name>
<gene>
    <name evidence="3" type="ORF">OHC33_006387</name>
</gene>
<feature type="transmembrane region" description="Helical" evidence="2">
    <location>
        <begin position="35"/>
        <end position="56"/>
    </location>
</feature>
<keyword evidence="4" id="KW-1185">Reference proteome</keyword>
<organism evidence="3 4">
    <name type="scientific">Knufia fluminis</name>
    <dbReference type="NCBI Taxonomy" id="191047"/>
    <lineage>
        <taxon>Eukaryota</taxon>
        <taxon>Fungi</taxon>
        <taxon>Dikarya</taxon>
        <taxon>Ascomycota</taxon>
        <taxon>Pezizomycotina</taxon>
        <taxon>Eurotiomycetes</taxon>
        <taxon>Chaetothyriomycetidae</taxon>
        <taxon>Chaetothyriales</taxon>
        <taxon>Trichomeriaceae</taxon>
        <taxon>Knufia</taxon>
    </lineage>
</organism>
<dbReference type="AlphaFoldDB" id="A0AAN8ECK2"/>
<reference evidence="3 4" key="1">
    <citation type="submission" date="2022-12" db="EMBL/GenBank/DDBJ databases">
        <title>Genomic features and morphological characterization of a novel Knufia sp. strain isolated from spacecraft assembly facility.</title>
        <authorList>
            <person name="Teixeira M."/>
            <person name="Chander A.M."/>
            <person name="Stajich J.E."/>
            <person name="Venkateswaran K."/>
        </authorList>
    </citation>
    <scope>NUCLEOTIDE SEQUENCE [LARGE SCALE GENOMIC DNA]</scope>
    <source>
        <strain evidence="3 4">FJI-L2-BK-P2</strain>
    </source>
</reference>
<sequence length="151" mass="16136">MTLSANQHLLVLGVTFCAYAMVYRNHKSTTPSIGVSISTIVTQQCVVAATIIFASSAGTEDFLFDIVSVLLNQLLAIGVYHVLLDMVAATKVPSPPQELVQPQYYPDPASYNPSPDVSDTSSSQSESEEEPATRPDVGSTNYSSDGSEDTE</sequence>
<feature type="transmembrane region" description="Helical" evidence="2">
    <location>
        <begin position="62"/>
        <end position="83"/>
    </location>
</feature>
<feature type="transmembrane region" description="Helical" evidence="2">
    <location>
        <begin position="6"/>
        <end position="23"/>
    </location>
</feature>
<keyword evidence="2" id="KW-1133">Transmembrane helix</keyword>
<comment type="caution">
    <text evidence="3">The sequence shown here is derived from an EMBL/GenBank/DDBJ whole genome shotgun (WGS) entry which is preliminary data.</text>
</comment>
<feature type="region of interest" description="Disordered" evidence="1">
    <location>
        <begin position="97"/>
        <end position="151"/>
    </location>
</feature>
<protein>
    <submittedName>
        <fullName evidence="3">Uncharacterized protein</fullName>
    </submittedName>
</protein>
<evidence type="ECO:0000256" key="2">
    <source>
        <dbReference type="SAM" id="Phobius"/>
    </source>
</evidence>
<evidence type="ECO:0000256" key="1">
    <source>
        <dbReference type="SAM" id="MobiDB-lite"/>
    </source>
</evidence>
<keyword evidence="2" id="KW-0472">Membrane</keyword>
<evidence type="ECO:0000313" key="4">
    <source>
        <dbReference type="Proteomes" id="UP001316803"/>
    </source>
</evidence>